<comment type="caution">
    <text evidence="2">The sequence shown here is derived from an EMBL/GenBank/DDBJ whole genome shotgun (WGS) entry which is preliminary data.</text>
</comment>
<name>A0AAD4D063_9FUNG</name>
<dbReference type="EMBL" id="JAAAIL010004112">
    <property type="protein sequence ID" value="KAG0248358.1"/>
    <property type="molecule type" value="Genomic_DNA"/>
</dbReference>
<protein>
    <submittedName>
        <fullName evidence="2">Uncharacterized protein</fullName>
    </submittedName>
</protein>
<keyword evidence="3" id="KW-1185">Reference proteome</keyword>
<feature type="non-terminal residue" evidence="2">
    <location>
        <position position="65"/>
    </location>
</feature>
<evidence type="ECO:0000313" key="2">
    <source>
        <dbReference type="EMBL" id="KAG0248358.1"/>
    </source>
</evidence>
<dbReference type="Proteomes" id="UP001194580">
    <property type="component" value="Unassembled WGS sequence"/>
</dbReference>
<dbReference type="AlphaFoldDB" id="A0AAD4D063"/>
<evidence type="ECO:0000313" key="3">
    <source>
        <dbReference type="Proteomes" id="UP001194580"/>
    </source>
</evidence>
<feature type="region of interest" description="Disordered" evidence="1">
    <location>
        <begin position="34"/>
        <end position="65"/>
    </location>
</feature>
<evidence type="ECO:0000256" key="1">
    <source>
        <dbReference type="SAM" id="MobiDB-lite"/>
    </source>
</evidence>
<organism evidence="2 3">
    <name type="scientific">Linnemannia exigua</name>
    <dbReference type="NCBI Taxonomy" id="604196"/>
    <lineage>
        <taxon>Eukaryota</taxon>
        <taxon>Fungi</taxon>
        <taxon>Fungi incertae sedis</taxon>
        <taxon>Mucoromycota</taxon>
        <taxon>Mortierellomycotina</taxon>
        <taxon>Mortierellomycetes</taxon>
        <taxon>Mortierellales</taxon>
        <taxon>Mortierellaceae</taxon>
        <taxon>Linnemannia</taxon>
    </lineage>
</organism>
<reference evidence="2" key="1">
    <citation type="journal article" date="2020" name="Fungal Divers.">
        <title>Resolving the Mortierellaceae phylogeny through synthesis of multi-gene phylogenetics and phylogenomics.</title>
        <authorList>
            <person name="Vandepol N."/>
            <person name="Liber J."/>
            <person name="Desiro A."/>
            <person name="Na H."/>
            <person name="Kennedy M."/>
            <person name="Barry K."/>
            <person name="Grigoriev I.V."/>
            <person name="Miller A.N."/>
            <person name="O'Donnell K."/>
            <person name="Stajich J.E."/>
            <person name="Bonito G."/>
        </authorList>
    </citation>
    <scope>NUCLEOTIDE SEQUENCE</scope>
    <source>
        <strain evidence="2">NRRL 28262</strain>
    </source>
</reference>
<accession>A0AAD4D063</accession>
<proteinExistence type="predicted"/>
<gene>
    <name evidence="2" type="ORF">BGZ95_008098</name>
</gene>
<sequence>MCAKAEGFDNIYAFGPKGAIKDMFARAMNSMRSHNSTFNSAPTPAPAFDPMTMKIDNISIDPTTR</sequence>